<reference evidence="2" key="1">
    <citation type="submission" date="2022-11" db="UniProtKB">
        <authorList>
            <consortium name="WormBaseParasite"/>
        </authorList>
    </citation>
    <scope>IDENTIFICATION</scope>
</reference>
<dbReference type="WBParaSite" id="ACRNAN_Path_52.g194.t1">
    <property type="protein sequence ID" value="ACRNAN_Path_52.g194.t1"/>
    <property type="gene ID" value="ACRNAN_Path_52.g194"/>
</dbReference>
<proteinExistence type="predicted"/>
<dbReference type="Proteomes" id="UP000887540">
    <property type="component" value="Unplaced"/>
</dbReference>
<evidence type="ECO:0000313" key="1">
    <source>
        <dbReference type="Proteomes" id="UP000887540"/>
    </source>
</evidence>
<sequence>MLVDTNMSKVKNRLSVKPDFFVKQALRSVGHVIETTGCLFHEVQALIFGLPGFLCDKLADGRNMVIRSIVLKRKGKEASEKME</sequence>
<dbReference type="AlphaFoldDB" id="A0A914C7U1"/>
<organism evidence="1 2">
    <name type="scientific">Acrobeloides nanus</name>
    <dbReference type="NCBI Taxonomy" id="290746"/>
    <lineage>
        <taxon>Eukaryota</taxon>
        <taxon>Metazoa</taxon>
        <taxon>Ecdysozoa</taxon>
        <taxon>Nematoda</taxon>
        <taxon>Chromadorea</taxon>
        <taxon>Rhabditida</taxon>
        <taxon>Tylenchina</taxon>
        <taxon>Cephalobomorpha</taxon>
        <taxon>Cephaloboidea</taxon>
        <taxon>Cephalobidae</taxon>
        <taxon>Acrobeloides</taxon>
    </lineage>
</organism>
<protein>
    <submittedName>
        <fullName evidence="2">Uncharacterized protein</fullName>
    </submittedName>
</protein>
<accession>A0A914C7U1</accession>
<evidence type="ECO:0000313" key="2">
    <source>
        <dbReference type="WBParaSite" id="ACRNAN_Path_52.g194.t1"/>
    </source>
</evidence>
<name>A0A914C7U1_9BILA</name>
<keyword evidence="1" id="KW-1185">Reference proteome</keyword>